<gene>
    <name evidence="2" type="ORF">HPB48_026342</name>
</gene>
<keyword evidence="3" id="KW-1185">Reference proteome</keyword>
<evidence type="ECO:0000313" key="2">
    <source>
        <dbReference type="EMBL" id="KAH9384340.1"/>
    </source>
</evidence>
<reference evidence="2 3" key="1">
    <citation type="journal article" date="2020" name="Cell">
        <title>Large-Scale Comparative Analyses of Tick Genomes Elucidate Their Genetic Diversity and Vector Capacities.</title>
        <authorList>
            <consortium name="Tick Genome and Microbiome Consortium (TIGMIC)"/>
            <person name="Jia N."/>
            <person name="Wang J."/>
            <person name="Shi W."/>
            <person name="Du L."/>
            <person name="Sun Y."/>
            <person name="Zhan W."/>
            <person name="Jiang J.F."/>
            <person name="Wang Q."/>
            <person name="Zhang B."/>
            <person name="Ji P."/>
            <person name="Bell-Sakyi L."/>
            <person name="Cui X.M."/>
            <person name="Yuan T.T."/>
            <person name="Jiang B.G."/>
            <person name="Yang W.F."/>
            <person name="Lam T.T."/>
            <person name="Chang Q.C."/>
            <person name="Ding S.J."/>
            <person name="Wang X.J."/>
            <person name="Zhu J.G."/>
            <person name="Ruan X.D."/>
            <person name="Zhao L."/>
            <person name="Wei J.T."/>
            <person name="Ye R.Z."/>
            <person name="Que T.C."/>
            <person name="Du C.H."/>
            <person name="Zhou Y.H."/>
            <person name="Cheng J.X."/>
            <person name="Dai P.F."/>
            <person name="Guo W.B."/>
            <person name="Han X.H."/>
            <person name="Huang E.J."/>
            <person name="Li L.F."/>
            <person name="Wei W."/>
            <person name="Gao Y.C."/>
            <person name="Liu J.Z."/>
            <person name="Shao H.Z."/>
            <person name="Wang X."/>
            <person name="Wang C.C."/>
            <person name="Yang T.C."/>
            <person name="Huo Q.B."/>
            <person name="Li W."/>
            <person name="Chen H.Y."/>
            <person name="Chen S.E."/>
            <person name="Zhou L.G."/>
            <person name="Ni X.B."/>
            <person name="Tian J.H."/>
            <person name="Sheng Y."/>
            <person name="Liu T."/>
            <person name="Pan Y.S."/>
            <person name="Xia L.Y."/>
            <person name="Li J."/>
            <person name="Zhao F."/>
            <person name="Cao W.C."/>
        </authorList>
    </citation>
    <scope>NUCLEOTIDE SEQUENCE [LARGE SCALE GENOMIC DNA]</scope>
    <source>
        <strain evidence="2">HaeL-2018</strain>
    </source>
</reference>
<sequence length="86" mass="9852">MPRILARASVVTAGPRRRRPSTSYKERTFVQAPRCCSHNSIEFQMVKKLWKHHPGENVTSDRLITDRDGVRLRPGIVPQGGWNRST</sequence>
<organism evidence="2 3">
    <name type="scientific">Haemaphysalis longicornis</name>
    <name type="common">Bush tick</name>
    <dbReference type="NCBI Taxonomy" id="44386"/>
    <lineage>
        <taxon>Eukaryota</taxon>
        <taxon>Metazoa</taxon>
        <taxon>Ecdysozoa</taxon>
        <taxon>Arthropoda</taxon>
        <taxon>Chelicerata</taxon>
        <taxon>Arachnida</taxon>
        <taxon>Acari</taxon>
        <taxon>Parasitiformes</taxon>
        <taxon>Ixodida</taxon>
        <taxon>Ixodoidea</taxon>
        <taxon>Ixodidae</taxon>
        <taxon>Haemaphysalinae</taxon>
        <taxon>Haemaphysalis</taxon>
    </lineage>
</organism>
<dbReference type="VEuPathDB" id="VectorBase:HLOH_048459"/>
<comment type="caution">
    <text evidence="2">The sequence shown here is derived from an EMBL/GenBank/DDBJ whole genome shotgun (WGS) entry which is preliminary data.</text>
</comment>
<accession>A0A9J6HAI4</accession>
<name>A0A9J6HAI4_HAELO</name>
<dbReference type="AlphaFoldDB" id="A0A9J6HAI4"/>
<evidence type="ECO:0000313" key="3">
    <source>
        <dbReference type="Proteomes" id="UP000821853"/>
    </source>
</evidence>
<dbReference type="EMBL" id="JABSTR010002160">
    <property type="protein sequence ID" value="KAH9384340.1"/>
    <property type="molecule type" value="Genomic_DNA"/>
</dbReference>
<proteinExistence type="predicted"/>
<feature type="region of interest" description="Disordered" evidence="1">
    <location>
        <begin position="1"/>
        <end position="26"/>
    </location>
</feature>
<dbReference type="Proteomes" id="UP000821853">
    <property type="component" value="Unassembled WGS sequence"/>
</dbReference>
<evidence type="ECO:0000256" key="1">
    <source>
        <dbReference type="SAM" id="MobiDB-lite"/>
    </source>
</evidence>
<protein>
    <submittedName>
        <fullName evidence="2">Uncharacterized protein</fullName>
    </submittedName>
</protein>